<dbReference type="SUPFAM" id="SSF55811">
    <property type="entry name" value="Nudix"/>
    <property type="match status" value="1"/>
</dbReference>
<comment type="caution">
    <text evidence="1">The sequence shown here is derived from an EMBL/GenBank/DDBJ whole genome shotgun (WGS) entry which is preliminary data.</text>
</comment>
<sequence>MTINNHVYPDGNEVHIIDIVYLCNDFSGELTKQVSEVSDLKWFKFDEIPKELSPPIKPILEKFCNERLSISRF</sequence>
<keyword evidence="2" id="KW-1185">Reference proteome</keyword>
<reference evidence="1 2" key="1">
    <citation type="submission" date="2021-05" db="EMBL/GenBank/DDBJ databases">
        <title>Fusibacter ferrireducens sp. nov., an anaerobic, sulfur- and Fe-reducing bacterium isolated from the mangrove sediment.</title>
        <authorList>
            <person name="Qiu D."/>
        </authorList>
    </citation>
    <scope>NUCLEOTIDE SEQUENCE [LARGE SCALE GENOMIC DNA]</scope>
    <source>
        <strain evidence="1 2">DSM 12116</strain>
    </source>
</reference>
<protein>
    <submittedName>
        <fullName evidence="1">NUDIX domain-containing protein</fullName>
    </submittedName>
</protein>
<evidence type="ECO:0000313" key="1">
    <source>
        <dbReference type="EMBL" id="MBS7528757.1"/>
    </source>
</evidence>
<dbReference type="Proteomes" id="UP000746471">
    <property type="component" value="Unassembled WGS sequence"/>
</dbReference>
<dbReference type="Gene3D" id="3.90.79.10">
    <property type="entry name" value="Nucleoside Triphosphate Pyrophosphohydrolase"/>
    <property type="match status" value="1"/>
</dbReference>
<gene>
    <name evidence="1" type="ORF">KHM83_18995</name>
</gene>
<organism evidence="1 2">
    <name type="scientific">Fusibacter paucivorans</name>
    <dbReference type="NCBI Taxonomy" id="76009"/>
    <lineage>
        <taxon>Bacteria</taxon>
        <taxon>Bacillati</taxon>
        <taxon>Bacillota</taxon>
        <taxon>Clostridia</taxon>
        <taxon>Eubacteriales</taxon>
        <taxon>Eubacteriales Family XII. Incertae Sedis</taxon>
        <taxon>Fusibacter</taxon>
    </lineage>
</organism>
<dbReference type="EMBL" id="JAHBCL010000059">
    <property type="protein sequence ID" value="MBS7528757.1"/>
    <property type="molecule type" value="Genomic_DNA"/>
</dbReference>
<dbReference type="InterPro" id="IPR015797">
    <property type="entry name" value="NUDIX_hydrolase-like_dom_sf"/>
</dbReference>
<proteinExistence type="predicted"/>
<accession>A0ABS5PV16</accession>
<evidence type="ECO:0000313" key="2">
    <source>
        <dbReference type="Proteomes" id="UP000746471"/>
    </source>
</evidence>
<name>A0ABS5PV16_9FIRM</name>